<dbReference type="GO" id="GO:0009003">
    <property type="term" value="F:signal peptidase activity"/>
    <property type="evidence" value="ECO:0007669"/>
    <property type="project" value="UniProtKB-EC"/>
</dbReference>
<evidence type="ECO:0000313" key="8">
    <source>
        <dbReference type="EMBL" id="MDM7854493.1"/>
    </source>
</evidence>
<reference evidence="8 9" key="1">
    <citation type="submission" date="2023-06" db="EMBL/GenBank/DDBJ databases">
        <title>Cellulomonas sp. MW4 Whole genome sequence.</title>
        <authorList>
            <person name="Park S."/>
        </authorList>
    </citation>
    <scope>NUCLEOTIDE SEQUENCE [LARGE SCALE GENOMIC DNA]</scope>
    <source>
        <strain evidence="8 9">MW4</strain>
    </source>
</reference>
<dbReference type="EC" id="3.4.21.89" evidence="5"/>
<keyword evidence="3 7" id="KW-1133">Transmembrane helix</keyword>
<dbReference type="InterPro" id="IPR019533">
    <property type="entry name" value="Peptidase_S26"/>
</dbReference>
<dbReference type="CDD" id="cd06530">
    <property type="entry name" value="S26_SPase_I"/>
    <property type="match status" value="1"/>
</dbReference>
<dbReference type="NCBIfam" id="TIGR02228">
    <property type="entry name" value="sigpep_I_arch"/>
    <property type="match status" value="1"/>
</dbReference>
<keyword evidence="2 7" id="KW-0812">Transmembrane</keyword>
<evidence type="ECO:0000256" key="1">
    <source>
        <dbReference type="ARBA" id="ARBA00004370"/>
    </source>
</evidence>
<name>A0ABT7SE99_9CELL</name>
<sequence>MTTAPGHSEPFVERRAPRATVDPRARRAGRPARTPVPPRPWWRRAVSAALWTVVAVGALAYGISLAVPLWFQVHDERLLVVTSGSMAPYFDAGDAVVMHSVDDASDLKEGQVVSFWPVGSSRLVTHRIVHLVKLPVMHADGTGKSVPTLDAAGRPKLNPYIITKGDANSSTDPDATPVTRVRGVVLDVHHRWGFVLDWASSPGGRAVMLVPPLVALAALELMALASDRRRRRAKPTARPEDRSIDAYLLG</sequence>
<dbReference type="EMBL" id="JAUCGQ010000001">
    <property type="protein sequence ID" value="MDM7854493.1"/>
    <property type="molecule type" value="Genomic_DNA"/>
</dbReference>
<proteinExistence type="predicted"/>
<keyword evidence="4 7" id="KW-0472">Membrane</keyword>
<gene>
    <name evidence="8" type="ORF">QRT04_06070</name>
</gene>
<organism evidence="8 9">
    <name type="scientific">Cellulomonas alba</name>
    <dbReference type="NCBI Taxonomy" id="3053467"/>
    <lineage>
        <taxon>Bacteria</taxon>
        <taxon>Bacillati</taxon>
        <taxon>Actinomycetota</taxon>
        <taxon>Actinomycetes</taxon>
        <taxon>Micrococcales</taxon>
        <taxon>Cellulomonadaceae</taxon>
        <taxon>Cellulomonas</taxon>
    </lineage>
</organism>
<dbReference type="InterPro" id="IPR036286">
    <property type="entry name" value="LexA/Signal_pep-like_sf"/>
</dbReference>
<evidence type="ECO:0000313" key="9">
    <source>
        <dbReference type="Proteomes" id="UP001529338"/>
    </source>
</evidence>
<evidence type="ECO:0000256" key="3">
    <source>
        <dbReference type="ARBA" id="ARBA00022989"/>
    </source>
</evidence>
<dbReference type="InterPro" id="IPR001733">
    <property type="entry name" value="Peptidase_S26B"/>
</dbReference>
<keyword evidence="8" id="KW-0378">Hydrolase</keyword>
<dbReference type="SUPFAM" id="SSF51306">
    <property type="entry name" value="LexA/Signal peptidase"/>
    <property type="match status" value="1"/>
</dbReference>
<keyword evidence="9" id="KW-1185">Reference proteome</keyword>
<accession>A0ABT7SE99</accession>
<feature type="compositionally biased region" description="Basic and acidic residues" evidence="6">
    <location>
        <begin position="10"/>
        <end position="25"/>
    </location>
</feature>
<evidence type="ECO:0000256" key="5">
    <source>
        <dbReference type="NCBIfam" id="TIGR02228"/>
    </source>
</evidence>
<feature type="region of interest" description="Disordered" evidence="6">
    <location>
        <begin position="228"/>
        <end position="250"/>
    </location>
</feature>
<feature type="region of interest" description="Disordered" evidence="6">
    <location>
        <begin position="1"/>
        <end position="36"/>
    </location>
</feature>
<protein>
    <recommendedName>
        <fullName evidence="5">Signal peptidase I</fullName>
        <ecNumber evidence="5">3.4.21.89</ecNumber>
    </recommendedName>
</protein>
<feature type="transmembrane region" description="Helical" evidence="7">
    <location>
        <begin position="48"/>
        <end position="71"/>
    </location>
</feature>
<feature type="transmembrane region" description="Helical" evidence="7">
    <location>
        <begin position="206"/>
        <end position="225"/>
    </location>
</feature>
<evidence type="ECO:0000256" key="4">
    <source>
        <dbReference type="ARBA" id="ARBA00023136"/>
    </source>
</evidence>
<comment type="subcellular location">
    <subcellularLocation>
        <location evidence="1">Membrane</location>
    </subcellularLocation>
</comment>
<evidence type="ECO:0000256" key="7">
    <source>
        <dbReference type="SAM" id="Phobius"/>
    </source>
</evidence>
<comment type="caution">
    <text evidence="8">The sequence shown here is derived from an EMBL/GenBank/DDBJ whole genome shotgun (WGS) entry which is preliminary data.</text>
</comment>
<dbReference type="RefSeq" id="WP_289454267.1">
    <property type="nucleotide sequence ID" value="NZ_JAUCGQ010000001.1"/>
</dbReference>
<evidence type="ECO:0000256" key="6">
    <source>
        <dbReference type="SAM" id="MobiDB-lite"/>
    </source>
</evidence>
<dbReference type="Proteomes" id="UP001529338">
    <property type="component" value="Unassembled WGS sequence"/>
</dbReference>
<evidence type="ECO:0000256" key="2">
    <source>
        <dbReference type="ARBA" id="ARBA00022692"/>
    </source>
</evidence>